<proteinExistence type="predicted"/>
<gene>
    <name evidence="1" type="ORF">PAEH1_12825</name>
</gene>
<reference evidence="1 2" key="1">
    <citation type="submission" date="2017-01" db="EMBL/GenBank/DDBJ databases">
        <title>Complete Genome Sequence of Paenalcaligenes hominis, Isolated from a paraplegic Patient with neurogenic bladder.</title>
        <authorList>
            <person name="Mukhopadhyay R."/>
            <person name="Joaquin J."/>
            <person name="Hogue R."/>
            <person name="Kilaru A."/>
            <person name="Jospin G."/>
            <person name="Mars K."/>
            <person name="Eisen J.A."/>
            <person name="Chaturvedi V."/>
        </authorList>
    </citation>
    <scope>NUCLEOTIDE SEQUENCE [LARGE SCALE GENOMIC DNA]</scope>
    <source>
        <strain evidence="1 2">15S00501</strain>
    </source>
</reference>
<dbReference type="PANTHER" id="PTHR13812">
    <property type="entry name" value="KETIMINE REDUCTASE MU-CRYSTALLIN"/>
    <property type="match status" value="1"/>
</dbReference>
<dbReference type="PIRSF" id="PIRSF001439">
    <property type="entry name" value="CryM"/>
    <property type="match status" value="1"/>
</dbReference>
<dbReference type="Proteomes" id="UP000189369">
    <property type="component" value="Chromosome"/>
</dbReference>
<dbReference type="GO" id="GO:0042562">
    <property type="term" value="F:hormone binding"/>
    <property type="evidence" value="ECO:0007669"/>
    <property type="project" value="TreeGrafter"/>
</dbReference>
<evidence type="ECO:0000313" key="1">
    <source>
        <dbReference type="EMBL" id="AQS52191.1"/>
    </source>
</evidence>
<dbReference type="OrthoDB" id="5293744at2"/>
<dbReference type="NCBIfam" id="NF005603">
    <property type="entry name" value="PRK07340.1"/>
    <property type="match status" value="1"/>
</dbReference>
<name>A0A1U9K2C4_9BURK</name>
<dbReference type="AlphaFoldDB" id="A0A1U9K2C4"/>
<dbReference type="PANTHER" id="PTHR13812:SF19">
    <property type="entry name" value="KETIMINE REDUCTASE MU-CRYSTALLIN"/>
    <property type="match status" value="1"/>
</dbReference>
<sequence length="302" mass="32276">MPAHLATLDRTQTAAVLPYPALVKALIHAAQEKAQGKISTPARQALAFPAGGTLLSMPATAQDIGVHKLVNVMPHNAAQGEPVIQGLVCAYDGHTGAPLFVLDGPTVTERRTAALSMMGIELLWQQPKHVTLIGSGVQAYGHAEALLTLYPQATISLLARQPHNAQKLIERLGSPHTLQAVQAVPSDSDVVITVTSSSKPVYSETALLDRLVIAVGAYTPDMAEIHPATVQGSDIFVDNSDAARQEAGDLIQARVNWAAVQPLYNDESHRKHQRPLLYKTIGCAAWDLAAARCARAQRELLL</sequence>
<accession>A0A1U9K2C4</accession>
<dbReference type="InterPro" id="IPR036291">
    <property type="entry name" value="NAD(P)-bd_dom_sf"/>
</dbReference>
<dbReference type="EMBL" id="CP019697">
    <property type="protein sequence ID" value="AQS52191.1"/>
    <property type="molecule type" value="Genomic_DNA"/>
</dbReference>
<protein>
    <recommendedName>
        <fullName evidence="3">Ornithine cyclodeaminase</fullName>
    </recommendedName>
</protein>
<dbReference type="KEGG" id="phn:PAEH1_12825"/>
<organism evidence="1 2">
    <name type="scientific">Paenalcaligenes hominis</name>
    <dbReference type="NCBI Taxonomy" id="643674"/>
    <lineage>
        <taxon>Bacteria</taxon>
        <taxon>Pseudomonadati</taxon>
        <taxon>Pseudomonadota</taxon>
        <taxon>Betaproteobacteria</taxon>
        <taxon>Burkholderiales</taxon>
        <taxon>Alcaligenaceae</taxon>
        <taxon>Paenalcaligenes</taxon>
    </lineage>
</organism>
<dbReference type="InterPro" id="IPR023401">
    <property type="entry name" value="ODC_N"/>
</dbReference>
<dbReference type="Gene3D" id="3.30.1780.10">
    <property type="entry name" value="ornithine cyclodeaminase, domain 1"/>
    <property type="match status" value="1"/>
</dbReference>
<evidence type="ECO:0000313" key="2">
    <source>
        <dbReference type="Proteomes" id="UP000189369"/>
    </source>
</evidence>
<evidence type="ECO:0008006" key="3">
    <source>
        <dbReference type="Google" id="ProtNLM"/>
    </source>
</evidence>
<dbReference type="GO" id="GO:0005737">
    <property type="term" value="C:cytoplasm"/>
    <property type="evidence" value="ECO:0007669"/>
    <property type="project" value="TreeGrafter"/>
</dbReference>
<dbReference type="SUPFAM" id="SSF51735">
    <property type="entry name" value="NAD(P)-binding Rossmann-fold domains"/>
    <property type="match status" value="1"/>
</dbReference>
<dbReference type="InterPro" id="IPR003462">
    <property type="entry name" value="ODC_Mu_crystall"/>
</dbReference>
<dbReference type="STRING" id="643674.PAEH1_12825"/>
<dbReference type="Gene3D" id="3.40.50.720">
    <property type="entry name" value="NAD(P)-binding Rossmann-like Domain"/>
    <property type="match status" value="1"/>
</dbReference>
<dbReference type="Pfam" id="PF02423">
    <property type="entry name" value="OCD_Mu_crystall"/>
    <property type="match status" value="1"/>
</dbReference>